<dbReference type="EMBL" id="BARU01034989">
    <property type="protein sequence ID" value="GAH69906.1"/>
    <property type="molecule type" value="Genomic_DNA"/>
</dbReference>
<evidence type="ECO:0000313" key="1">
    <source>
        <dbReference type="EMBL" id="GAH69906.1"/>
    </source>
</evidence>
<proteinExistence type="predicted"/>
<gene>
    <name evidence="1" type="ORF">S03H2_54838</name>
</gene>
<protein>
    <submittedName>
        <fullName evidence="1">Uncharacterized protein</fullName>
    </submittedName>
</protein>
<name>X1HID7_9ZZZZ</name>
<dbReference type="AlphaFoldDB" id="X1HID7"/>
<sequence length="120" mass="13654">MTDEKMSDESINKVIAVLVDRGLITRLKNSNLVAITEKGRKEFAVSALQCLDEKKRYKNVAEMKTAITLLTILSTGKTKENLLIDMGYIFEELIDKMLPDYQEAIESVHFPQEDSCQPEK</sequence>
<reference evidence="1" key="1">
    <citation type="journal article" date="2014" name="Front. Microbiol.">
        <title>High frequency of phylogenetically diverse reductive dehalogenase-homologous genes in deep subseafloor sedimentary metagenomes.</title>
        <authorList>
            <person name="Kawai M."/>
            <person name="Futagami T."/>
            <person name="Toyoda A."/>
            <person name="Takaki Y."/>
            <person name="Nishi S."/>
            <person name="Hori S."/>
            <person name="Arai W."/>
            <person name="Tsubouchi T."/>
            <person name="Morono Y."/>
            <person name="Uchiyama I."/>
            <person name="Ito T."/>
            <person name="Fujiyama A."/>
            <person name="Inagaki F."/>
            <person name="Takami H."/>
        </authorList>
    </citation>
    <scope>NUCLEOTIDE SEQUENCE</scope>
    <source>
        <strain evidence="1">Expedition CK06-06</strain>
    </source>
</reference>
<organism evidence="1">
    <name type="scientific">marine sediment metagenome</name>
    <dbReference type="NCBI Taxonomy" id="412755"/>
    <lineage>
        <taxon>unclassified sequences</taxon>
        <taxon>metagenomes</taxon>
        <taxon>ecological metagenomes</taxon>
    </lineage>
</organism>
<comment type="caution">
    <text evidence="1">The sequence shown here is derived from an EMBL/GenBank/DDBJ whole genome shotgun (WGS) entry which is preliminary data.</text>
</comment>
<accession>X1HID7</accession>